<gene>
    <name evidence="6 8" type="primary">rsmI</name>
    <name evidence="8" type="ORF">HCJ92_23845</name>
</gene>
<evidence type="ECO:0000256" key="4">
    <source>
        <dbReference type="ARBA" id="ARBA00022679"/>
    </source>
</evidence>
<dbReference type="GO" id="GO:0008168">
    <property type="term" value="F:methyltransferase activity"/>
    <property type="evidence" value="ECO:0007669"/>
    <property type="project" value="UniProtKB-KW"/>
</dbReference>
<dbReference type="Proteomes" id="UP000746503">
    <property type="component" value="Unassembled WGS sequence"/>
</dbReference>
<evidence type="ECO:0000256" key="5">
    <source>
        <dbReference type="ARBA" id="ARBA00022691"/>
    </source>
</evidence>
<reference evidence="8 9" key="1">
    <citation type="submission" date="2020-03" db="EMBL/GenBank/DDBJ databases">
        <title>Draft genome of Streptomyces sp. ventii, isolated from the Axial Seamount in the Pacific Ocean, and resequencing of the two type strains Streptomyces lonarensis strain NCL 716 and Streptomyces bohaiensis strain 11A07.</title>
        <authorList>
            <person name="Loughran R.M."/>
            <person name="Pfannmuller K.M."/>
            <person name="Wasson B.J."/>
            <person name="Deadmond M.C."/>
            <person name="Paddock B.E."/>
            <person name="Koyack M.J."/>
            <person name="Gallegos D.A."/>
            <person name="Mitchell E.A."/>
            <person name="Ushijima B."/>
            <person name="Saw J.H."/>
            <person name="Mcphail K.L."/>
            <person name="Videau P."/>
        </authorList>
    </citation>
    <scope>NUCLEOTIDE SEQUENCE [LARGE SCALE GENOMIC DNA]</scope>
    <source>
        <strain evidence="9">5675061</strain>
    </source>
</reference>
<dbReference type="Gene3D" id="3.30.950.10">
    <property type="entry name" value="Methyltransferase, Cobalt-precorrin-4 Transmethylase, Domain 2"/>
    <property type="match status" value="1"/>
</dbReference>
<dbReference type="InterPro" id="IPR035996">
    <property type="entry name" value="4pyrrol_Methylase_sf"/>
</dbReference>
<feature type="domain" description="Tetrapyrrole methylase" evidence="7">
    <location>
        <begin position="1"/>
        <end position="204"/>
    </location>
</feature>
<evidence type="ECO:0000313" key="9">
    <source>
        <dbReference type="Proteomes" id="UP000746503"/>
    </source>
</evidence>
<dbReference type="SUPFAM" id="SSF53790">
    <property type="entry name" value="Tetrapyrrole methylase"/>
    <property type="match status" value="1"/>
</dbReference>
<dbReference type="Gene3D" id="3.40.1010.10">
    <property type="entry name" value="Cobalt-precorrin-4 Transmethylase, Domain 1"/>
    <property type="match status" value="1"/>
</dbReference>
<evidence type="ECO:0000256" key="6">
    <source>
        <dbReference type="HAMAP-Rule" id="MF_01877"/>
    </source>
</evidence>
<proteinExistence type="inferred from homology"/>
<dbReference type="PANTHER" id="PTHR46111:SF1">
    <property type="entry name" value="RIBOSOMAL RNA SMALL SUBUNIT METHYLTRANSFERASE I"/>
    <property type="match status" value="1"/>
</dbReference>
<protein>
    <recommendedName>
        <fullName evidence="6">Ribosomal RNA small subunit methyltransferase I</fullName>
        <ecNumber evidence="6">2.1.1.198</ecNumber>
    </recommendedName>
    <alternativeName>
        <fullName evidence="6">16S rRNA 2'-O-ribose C1402 methyltransferase</fullName>
    </alternativeName>
    <alternativeName>
        <fullName evidence="6">rRNA (cytidine-2'-O-)-methyltransferase RsmI</fullName>
    </alternativeName>
</protein>
<dbReference type="PIRSF" id="PIRSF005917">
    <property type="entry name" value="MTase_YraL"/>
    <property type="match status" value="1"/>
</dbReference>
<dbReference type="InterPro" id="IPR014777">
    <property type="entry name" value="4pyrrole_Mease_sub1"/>
</dbReference>
<dbReference type="InterPro" id="IPR014776">
    <property type="entry name" value="4pyrrole_Mease_sub2"/>
</dbReference>
<evidence type="ECO:0000256" key="2">
    <source>
        <dbReference type="ARBA" id="ARBA00022552"/>
    </source>
</evidence>
<evidence type="ECO:0000259" key="7">
    <source>
        <dbReference type="Pfam" id="PF00590"/>
    </source>
</evidence>
<dbReference type="GO" id="GO:0032259">
    <property type="term" value="P:methylation"/>
    <property type="evidence" value="ECO:0007669"/>
    <property type="project" value="UniProtKB-KW"/>
</dbReference>
<dbReference type="InterPro" id="IPR000878">
    <property type="entry name" value="4pyrrol_Mease"/>
</dbReference>
<keyword evidence="4 6" id="KW-0808">Transferase</keyword>
<dbReference type="NCBIfam" id="TIGR00096">
    <property type="entry name" value="16S rRNA (cytidine(1402)-2'-O)-methyltransferase"/>
    <property type="match status" value="1"/>
</dbReference>
<keyword evidence="2 6" id="KW-0698">rRNA processing</keyword>
<dbReference type="CDD" id="cd11648">
    <property type="entry name" value="RsmI"/>
    <property type="match status" value="1"/>
</dbReference>
<keyword evidence="1 6" id="KW-0963">Cytoplasm</keyword>
<comment type="caution">
    <text evidence="8">The sequence shown here is derived from an EMBL/GenBank/DDBJ whole genome shotgun (WGS) entry which is preliminary data.</text>
</comment>
<dbReference type="EMBL" id="JAAVJB010000423">
    <property type="protein sequence ID" value="NJP69228.1"/>
    <property type="molecule type" value="Genomic_DNA"/>
</dbReference>
<comment type="catalytic activity">
    <reaction evidence="6">
        <text>cytidine(1402) in 16S rRNA + S-adenosyl-L-methionine = 2'-O-methylcytidine(1402) in 16S rRNA + S-adenosyl-L-homocysteine + H(+)</text>
        <dbReference type="Rhea" id="RHEA:42924"/>
        <dbReference type="Rhea" id="RHEA-COMP:10285"/>
        <dbReference type="Rhea" id="RHEA-COMP:10286"/>
        <dbReference type="ChEBI" id="CHEBI:15378"/>
        <dbReference type="ChEBI" id="CHEBI:57856"/>
        <dbReference type="ChEBI" id="CHEBI:59789"/>
        <dbReference type="ChEBI" id="CHEBI:74495"/>
        <dbReference type="ChEBI" id="CHEBI:82748"/>
        <dbReference type="EC" id="2.1.1.198"/>
    </reaction>
</comment>
<sequence>MLVLAGTPIGDLADAPPRLAAELERADVIAAEDTRRLRRLTQGLGVHTSGRVVSYFEGNEAARTPELVRELVGGSRVLLVTDAGMPSVSDPGYRLVAAAVEEDVRVTAVPGPSAVLTALALSGLPVDRFCFEGFLPRKAGERAGRLREVAAERRTLVYFEAPHRLAASLSAMAEAFGADRRAAVCRELTKTYEEVRRGTLAELAAWAEAGVRGEITVVVTGASEVAERPDEAELVQRVAAREEAGEHRKAAIAEVAREAGLPKREVFDAVVAAKKKPHTGA</sequence>
<dbReference type="HAMAP" id="MF_01877">
    <property type="entry name" value="16SrRNA_methyltr_I"/>
    <property type="match status" value="1"/>
</dbReference>
<dbReference type="Pfam" id="PF00590">
    <property type="entry name" value="TP_methylase"/>
    <property type="match status" value="1"/>
</dbReference>
<dbReference type="InterPro" id="IPR008189">
    <property type="entry name" value="rRNA_ssu_MeTfrase_I"/>
</dbReference>
<comment type="function">
    <text evidence="6">Catalyzes the 2'-O-methylation of the ribose of cytidine 1402 (C1402) in 16S rRNA.</text>
</comment>
<name>A0ABX1AWL1_9ACTN</name>
<keyword evidence="5 6" id="KW-0949">S-adenosyl-L-methionine</keyword>
<accession>A0ABX1AWL1</accession>
<evidence type="ECO:0000256" key="3">
    <source>
        <dbReference type="ARBA" id="ARBA00022603"/>
    </source>
</evidence>
<keyword evidence="3 6" id="KW-0489">Methyltransferase</keyword>
<evidence type="ECO:0000313" key="8">
    <source>
        <dbReference type="EMBL" id="NJP69228.1"/>
    </source>
</evidence>
<keyword evidence="9" id="KW-1185">Reference proteome</keyword>
<evidence type="ECO:0000256" key="1">
    <source>
        <dbReference type="ARBA" id="ARBA00022490"/>
    </source>
</evidence>
<organism evidence="8 9">
    <name type="scientific">Streptomyces spiramenti</name>
    <dbReference type="NCBI Taxonomy" id="2720606"/>
    <lineage>
        <taxon>Bacteria</taxon>
        <taxon>Bacillati</taxon>
        <taxon>Actinomycetota</taxon>
        <taxon>Actinomycetes</taxon>
        <taxon>Kitasatosporales</taxon>
        <taxon>Streptomycetaceae</taxon>
        <taxon>Streptomyces</taxon>
    </lineage>
</organism>
<comment type="subcellular location">
    <subcellularLocation>
        <location evidence="6">Cytoplasm</location>
    </subcellularLocation>
</comment>
<dbReference type="PANTHER" id="PTHR46111">
    <property type="entry name" value="RIBOSOMAL RNA SMALL SUBUNIT METHYLTRANSFERASE I"/>
    <property type="match status" value="1"/>
</dbReference>
<dbReference type="RefSeq" id="WP_167935686.1">
    <property type="nucleotide sequence ID" value="NZ_JAAVJB010000423.1"/>
</dbReference>
<dbReference type="EC" id="2.1.1.198" evidence="6"/>
<comment type="similarity">
    <text evidence="6">Belongs to the methyltransferase superfamily. RsmI family.</text>
</comment>